<evidence type="ECO:0000313" key="1">
    <source>
        <dbReference type="EnsemblMetazoa" id="G19394.1:cds"/>
    </source>
</evidence>
<protein>
    <submittedName>
        <fullName evidence="1">Uncharacterized protein</fullName>
    </submittedName>
</protein>
<keyword evidence="2" id="KW-1185">Reference proteome</keyword>
<proteinExistence type="predicted"/>
<dbReference type="PANTHER" id="PTHR24075">
    <property type="entry name" value="SEC63 DOMAIN-CONTAINING"/>
    <property type="match status" value="1"/>
</dbReference>
<dbReference type="AlphaFoldDB" id="A0A8W8JHC2"/>
<organism evidence="1 2">
    <name type="scientific">Magallana gigas</name>
    <name type="common">Pacific oyster</name>
    <name type="synonym">Crassostrea gigas</name>
    <dbReference type="NCBI Taxonomy" id="29159"/>
    <lineage>
        <taxon>Eukaryota</taxon>
        <taxon>Metazoa</taxon>
        <taxon>Spiralia</taxon>
        <taxon>Lophotrochozoa</taxon>
        <taxon>Mollusca</taxon>
        <taxon>Bivalvia</taxon>
        <taxon>Autobranchia</taxon>
        <taxon>Pteriomorphia</taxon>
        <taxon>Ostreida</taxon>
        <taxon>Ostreoidea</taxon>
        <taxon>Ostreidae</taxon>
        <taxon>Magallana</taxon>
    </lineage>
</organism>
<accession>A0A8W8JHC2</accession>
<dbReference type="GO" id="GO:0006614">
    <property type="term" value="P:SRP-dependent cotranslational protein targeting to membrane"/>
    <property type="evidence" value="ECO:0007669"/>
    <property type="project" value="TreeGrafter"/>
</dbReference>
<dbReference type="GO" id="GO:0003723">
    <property type="term" value="F:RNA binding"/>
    <property type="evidence" value="ECO:0007669"/>
    <property type="project" value="TreeGrafter"/>
</dbReference>
<evidence type="ECO:0000313" key="2">
    <source>
        <dbReference type="Proteomes" id="UP000005408"/>
    </source>
</evidence>
<sequence>MWPILFTRGVIKVLSGSFEFDKFHNDEIVERPSDNKEMPMLMKHLRKLNVDWKNKEKPLCYPYSVKALALLHAHFQRLDLPPNTLASGK</sequence>
<reference evidence="1" key="1">
    <citation type="submission" date="2022-08" db="UniProtKB">
        <authorList>
            <consortium name="EnsemblMetazoa"/>
        </authorList>
    </citation>
    <scope>IDENTIFICATION</scope>
    <source>
        <strain evidence="1">05x7-T-G4-1.051#20</strain>
    </source>
</reference>
<dbReference type="GO" id="GO:0006620">
    <property type="term" value="P:post-translational protein targeting to endoplasmic reticulum membrane"/>
    <property type="evidence" value="ECO:0007669"/>
    <property type="project" value="TreeGrafter"/>
</dbReference>
<dbReference type="SUPFAM" id="SSF158702">
    <property type="entry name" value="Sec63 N-terminal domain-like"/>
    <property type="match status" value="1"/>
</dbReference>
<name>A0A8W8JHC2_MAGGI</name>
<dbReference type="PANTHER" id="PTHR24075:SF0">
    <property type="entry name" value="TRANSLOCATION PROTEIN SEC63 HOMOLOG"/>
    <property type="match status" value="1"/>
</dbReference>
<dbReference type="GO" id="GO:0031207">
    <property type="term" value="C:Sec62/Sec63 complex"/>
    <property type="evidence" value="ECO:0007669"/>
    <property type="project" value="TreeGrafter"/>
</dbReference>
<dbReference type="EnsemblMetazoa" id="G19394.1">
    <property type="protein sequence ID" value="G19394.1:cds"/>
    <property type="gene ID" value="G19394"/>
</dbReference>
<dbReference type="Gene3D" id="1.10.3380.10">
    <property type="entry name" value="Sec63 N-terminal domain-like domain"/>
    <property type="match status" value="1"/>
</dbReference>
<dbReference type="Proteomes" id="UP000005408">
    <property type="component" value="Unassembled WGS sequence"/>
</dbReference>
<dbReference type="GO" id="GO:0008320">
    <property type="term" value="F:protein transmembrane transporter activity"/>
    <property type="evidence" value="ECO:0007669"/>
    <property type="project" value="TreeGrafter"/>
</dbReference>